<proteinExistence type="predicted"/>
<feature type="compositionally biased region" description="Basic and acidic residues" evidence="1">
    <location>
        <begin position="1"/>
        <end position="14"/>
    </location>
</feature>
<name>A0A9J6RBR0_9BACI</name>
<evidence type="ECO:0000313" key="2">
    <source>
        <dbReference type="EMBL" id="MCZ0702665.1"/>
    </source>
</evidence>
<dbReference type="AlphaFoldDB" id="A0A9J6RBR0"/>
<dbReference type="Proteomes" id="UP001084197">
    <property type="component" value="Unassembled WGS sequence"/>
</dbReference>
<protein>
    <submittedName>
        <fullName evidence="2">Uncharacterized protein</fullName>
    </submittedName>
</protein>
<dbReference type="RefSeq" id="WP_268779430.1">
    <property type="nucleotide sequence ID" value="NZ_JAPRAT010000007.1"/>
</dbReference>
<dbReference type="EMBL" id="JAPRAT010000007">
    <property type="protein sequence ID" value="MCZ0702665.1"/>
    <property type="molecule type" value="Genomic_DNA"/>
</dbReference>
<sequence>MSKDKKHKNTENIKDTAGAAFHTVHRALETTEDLAMSALDATANAIDNVTDRDDKKDSQK</sequence>
<evidence type="ECO:0000256" key="1">
    <source>
        <dbReference type="SAM" id="MobiDB-lite"/>
    </source>
</evidence>
<reference evidence="2" key="1">
    <citation type="submission" date="2022-11" db="EMBL/GenBank/DDBJ databases">
        <title>WGS of Natronobacillus azotifigens 24KS-1, an anaerobic diazotrophic haloalkaliphile from soda-rich habitats.</title>
        <authorList>
            <person name="Sorokin D.Y."/>
            <person name="Merkel A.Y."/>
        </authorList>
    </citation>
    <scope>NUCLEOTIDE SEQUENCE</scope>
    <source>
        <strain evidence="2">24KS-1</strain>
    </source>
</reference>
<accession>A0A9J6RBR0</accession>
<organism evidence="2 3">
    <name type="scientific">Natronobacillus azotifigens</name>
    <dbReference type="NCBI Taxonomy" id="472978"/>
    <lineage>
        <taxon>Bacteria</taxon>
        <taxon>Bacillati</taxon>
        <taxon>Bacillota</taxon>
        <taxon>Bacilli</taxon>
        <taxon>Bacillales</taxon>
        <taxon>Bacillaceae</taxon>
        <taxon>Natronobacillus</taxon>
    </lineage>
</organism>
<evidence type="ECO:0000313" key="3">
    <source>
        <dbReference type="Proteomes" id="UP001084197"/>
    </source>
</evidence>
<gene>
    <name evidence="2" type="ORF">OWO01_05490</name>
</gene>
<feature type="region of interest" description="Disordered" evidence="1">
    <location>
        <begin position="1"/>
        <end position="20"/>
    </location>
</feature>
<keyword evidence="3" id="KW-1185">Reference proteome</keyword>
<comment type="caution">
    <text evidence="2">The sequence shown here is derived from an EMBL/GenBank/DDBJ whole genome shotgun (WGS) entry which is preliminary data.</text>
</comment>